<dbReference type="AlphaFoldDB" id="A0AAV6KLK5"/>
<feature type="domain" description="Transposase MuDR plant" evidence="1">
    <location>
        <begin position="145"/>
        <end position="184"/>
    </location>
</feature>
<proteinExistence type="predicted"/>
<reference evidence="2" key="1">
    <citation type="submission" date="2020-08" db="EMBL/GenBank/DDBJ databases">
        <title>Plant Genome Project.</title>
        <authorList>
            <person name="Zhang R.-G."/>
        </authorList>
    </citation>
    <scope>NUCLEOTIDE SEQUENCE</scope>
    <source>
        <strain evidence="2">WSP0</strain>
        <tissue evidence="2">Leaf</tissue>
    </source>
</reference>
<dbReference type="EMBL" id="JACTNZ010000004">
    <property type="protein sequence ID" value="KAG5553124.1"/>
    <property type="molecule type" value="Genomic_DNA"/>
</dbReference>
<keyword evidence="3" id="KW-1185">Reference proteome</keyword>
<gene>
    <name evidence="2" type="ORF">RHGRI_011104</name>
</gene>
<dbReference type="InterPro" id="IPR004332">
    <property type="entry name" value="Transposase_MuDR"/>
</dbReference>
<sequence>MESSIVLLCKYGSKTLVVPVRRDFCFDDVVRSLVKKWPNLETSSFQLLYAVGGHDNCVLDNDADFVNMFALAGAYGVSCIDVVVKLLSSCADHNNRSIVVESVECRRSFEVGQSSNMHKVEEDPLEKFCQHHETVRLSAGWAKLITLVGQEFRGGVKEFRDCLAMYAIEVGFVYKFLKNDKTRVCGP</sequence>
<name>A0AAV6KLK5_9ERIC</name>
<evidence type="ECO:0000259" key="1">
    <source>
        <dbReference type="Pfam" id="PF03108"/>
    </source>
</evidence>
<evidence type="ECO:0000313" key="2">
    <source>
        <dbReference type="EMBL" id="KAG5553124.1"/>
    </source>
</evidence>
<protein>
    <recommendedName>
        <fullName evidence="1">Transposase MuDR plant domain-containing protein</fullName>
    </recommendedName>
</protein>
<dbReference type="Proteomes" id="UP000823749">
    <property type="component" value="Chromosome 4"/>
</dbReference>
<comment type="caution">
    <text evidence="2">The sequence shown here is derived from an EMBL/GenBank/DDBJ whole genome shotgun (WGS) entry which is preliminary data.</text>
</comment>
<accession>A0AAV6KLK5</accession>
<evidence type="ECO:0000313" key="3">
    <source>
        <dbReference type="Proteomes" id="UP000823749"/>
    </source>
</evidence>
<organism evidence="2 3">
    <name type="scientific">Rhododendron griersonianum</name>
    <dbReference type="NCBI Taxonomy" id="479676"/>
    <lineage>
        <taxon>Eukaryota</taxon>
        <taxon>Viridiplantae</taxon>
        <taxon>Streptophyta</taxon>
        <taxon>Embryophyta</taxon>
        <taxon>Tracheophyta</taxon>
        <taxon>Spermatophyta</taxon>
        <taxon>Magnoliopsida</taxon>
        <taxon>eudicotyledons</taxon>
        <taxon>Gunneridae</taxon>
        <taxon>Pentapetalae</taxon>
        <taxon>asterids</taxon>
        <taxon>Ericales</taxon>
        <taxon>Ericaceae</taxon>
        <taxon>Ericoideae</taxon>
        <taxon>Rhodoreae</taxon>
        <taxon>Rhododendron</taxon>
    </lineage>
</organism>
<dbReference type="Pfam" id="PF03108">
    <property type="entry name" value="DBD_Tnp_Mut"/>
    <property type="match status" value="1"/>
</dbReference>